<evidence type="ECO:0000256" key="3">
    <source>
        <dbReference type="ARBA" id="ARBA00022679"/>
    </source>
</evidence>
<dbReference type="AlphaFoldDB" id="A0AAU6WUZ2"/>
<protein>
    <submittedName>
        <fullName evidence="6">Aminotransferase class III-fold pyridoxal phosphate-dependent enzyme</fullName>
    </submittedName>
</protein>
<name>A0AAU6WUZ2_9FLAO</name>
<keyword evidence="4 5" id="KW-0663">Pyridoxal phosphate</keyword>
<dbReference type="PIRSF" id="PIRSF000521">
    <property type="entry name" value="Transaminase_4ab_Lys_Orn"/>
    <property type="match status" value="1"/>
</dbReference>
<reference evidence="6 7" key="1">
    <citation type="submission" date="2024-04" db="EMBL/GenBank/DDBJ databases">
        <title>Genome sequencing and assembly of rice foliar adapted Chryseobacterium endophyticum OsEnb-ALM-A6.</title>
        <authorList>
            <person name="Kumar S."/>
            <person name="Javed M."/>
            <person name="Chouhan V."/>
            <person name="Charishma K."/>
            <person name="Patel A."/>
            <person name="Kumar M."/>
            <person name="Sahu K.P."/>
            <person name="Kumar A."/>
        </authorList>
    </citation>
    <scope>NUCLEOTIDE SEQUENCE [LARGE SCALE GENOMIC DNA]</scope>
    <source>
        <strain evidence="6 7">OsEnb-ALM-A6</strain>
    </source>
</reference>
<dbReference type="Gene3D" id="3.40.640.10">
    <property type="entry name" value="Type I PLP-dependent aspartate aminotransferase-like (Major domain)"/>
    <property type="match status" value="1"/>
</dbReference>
<comment type="cofactor">
    <cofactor evidence="1">
        <name>pyridoxal 5'-phosphate</name>
        <dbReference type="ChEBI" id="CHEBI:597326"/>
    </cofactor>
</comment>
<evidence type="ECO:0000313" key="7">
    <source>
        <dbReference type="Proteomes" id="UP001463665"/>
    </source>
</evidence>
<keyword evidence="2 6" id="KW-0032">Aminotransferase</keyword>
<dbReference type="PROSITE" id="PS00600">
    <property type="entry name" value="AA_TRANSFER_CLASS_3"/>
    <property type="match status" value="1"/>
</dbReference>
<sequence>MNLFNVYPLFNINPVKAQGSFLWDDKGEQYLDFYGGHAVISIGHNHPHYQNKLKEQLDKISFYSNSVQNELQNELAEKLGELSGLEDYSLFLCNSGAEANENALKLASFHNGKNKVLYFSGSFHGRTSAAVSVTDNPKIVAPVNYDERFIRSGWNDISQLEEVFKKHGHEISSLIIEGIQGVGGIMIPKAEFLKKIKDLCEQYNAVLILDEVQSGYGRSGYFFAHQEFGVEADIITTAKGMGNGFPIGGVLIHPKFQATSGMLGTTFGGNHLACTAAIAVLDVMKEEDLIENARIMGDYIEAEIKGLPHISEIRRKGLMIGIELDRDCAEVRNSLLYDHHIFTGNSNDKTVLRILPALNIKKEETDLFITALKTVLKSLSAKEQEILTHKVH</sequence>
<comment type="similarity">
    <text evidence="5">Belongs to the class-III pyridoxal-phosphate-dependent aminotransferase family.</text>
</comment>
<dbReference type="Gene3D" id="3.90.1150.10">
    <property type="entry name" value="Aspartate Aminotransferase, domain 1"/>
    <property type="match status" value="1"/>
</dbReference>
<evidence type="ECO:0000256" key="4">
    <source>
        <dbReference type="ARBA" id="ARBA00022898"/>
    </source>
</evidence>
<dbReference type="EMBL" id="CP154834">
    <property type="protein sequence ID" value="XAO76394.1"/>
    <property type="molecule type" value="Genomic_DNA"/>
</dbReference>
<organism evidence="6 7">
    <name type="scientific">Chryseobacterium endophyticum</name>
    <dbReference type="NCBI Taxonomy" id="1854762"/>
    <lineage>
        <taxon>Bacteria</taxon>
        <taxon>Pseudomonadati</taxon>
        <taxon>Bacteroidota</taxon>
        <taxon>Flavobacteriia</taxon>
        <taxon>Flavobacteriales</taxon>
        <taxon>Weeksellaceae</taxon>
        <taxon>Chryseobacterium group</taxon>
        <taxon>Chryseobacterium</taxon>
    </lineage>
</organism>
<accession>A0AAU6WUZ2</accession>
<dbReference type="GO" id="GO:0030170">
    <property type="term" value="F:pyridoxal phosphate binding"/>
    <property type="evidence" value="ECO:0007669"/>
    <property type="project" value="InterPro"/>
</dbReference>
<gene>
    <name evidence="6" type="ORF">AAFP95_11950</name>
</gene>
<evidence type="ECO:0000256" key="5">
    <source>
        <dbReference type="RuleBase" id="RU003560"/>
    </source>
</evidence>
<dbReference type="RefSeq" id="WP_345767746.1">
    <property type="nucleotide sequence ID" value="NZ_CP154834.1"/>
</dbReference>
<dbReference type="PANTHER" id="PTHR11986:SF79">
    <property type="entry name" value="ACETYLORNITHINE AMINOTRANSFERASE, MITOCHONDRIAL"/>
    <property type="match status" value="1"/>
</dbReference>
<dbReference type="InterPro" id="IPR015422">
    <property type="entry name" value="PyrdxlP-dep_Trfase_small"/>
</dbReference>
<keyword evidence="7" id="KW-1185">Reference proteome</keyword>
<dbReference type="InterPro" id="IPR005814">
    <property type="entry name" value="Aminotrans_3"/>
</dbReference>
<evidence type="ECO:0000256" key="1">
    <source>
        <dbReference type="ARBA" id="ARBA00001933"/>
    </source>
</evidence>
<evidence type="ECO:0000256" key="2">
    <source>
        <dbReference type="ARBA" id="ARBA00022576"/>
    </source>
</evidence>
<dbReference type="GO" id="GO:0042802">
    <property type="term" value="F:identical protein binding"/>
    <property type="evidence" value="ECO:0007669"/>
    <property type="project" value="TreeGrafter"/>
</dbReference>
<evidence type="ECO:0000313" key="6">
    <source>
        <dbReference type="EMBL" id="XAO76394.1"/>
    </source>
</evidence>
<dbReference type="InterPro" id="IPR049704">
    <property type="entry name" value="Aminotrans_3_PPA_site"/>
</dbReference>
<dbReference type="Proteomes" id="UP001463665">
    <property type="component" value="Chromosome"/>
</dbReference>
<dbReference type="CDD" id="cd00610">
    <property type="entry name" value="OAT_like"/>
    <property type="match status" value="1"/>
</dbReference>
<proteinExistence type="inferred from homology"/>
<dbReference type="PANTHER" id="PTHR11986">
    <property type="entry name" value="AMINOTRANSFERASE CLASS III"/>
    <property type="match status" value="1"/>
</dbReference>
<dbReference type="FunFam" id="3.40.640.10:FF:000004">
    <property type="entry name" value="Acetylornithine aminotransferase"/>
    <property type="match status" value="1"/>
</dbReference>
<dbReference type="GO" id="GO:0008483">
    <property type="term" value="F:transaminase activity"/>
    <property type="evidence" value="ECO:0007669"/>
    <property type="project" value="UniProtKB-KW"/>
</dbReference>
<keyword evidence="3" id="KW-0808">Transferase</keyword>
<dbReference type="SUPFAM" id="SSF53383">
    <property type="entry name" value="PLP-dependent transferases"/>
    <property type="match status" value="1"/>
</dbReference>
<dbReference type="InterPro" id="IPR015421">
    <property type="entry name" value="PyrdxlP-dep_Trfase_major"/>
</dbReference>
<dbReference type="InterPro" id="IPR050103">
    <property type="entry name" value="Class-III_PLP-dep_AT"/>
</dbReference>
<dbReference type="InterPro" id="IPR015424">
    <property type="entry name" value="PyrdxlP-dep_Trfase"/>
</dbReference>
<dbReference type="Pfam" id="PF00202">
    <property type="entry name" value="Aminotran_3"/>
    <property type="match status" value="1"/>
</dbReference>